<dbReference type="InterPro" id="IPR036565">
    <property type="entry name" value="Mur-like_cat_sf"/>
</dbReference>
<dbReference type="InterPro" id="IPR005757">
    <property type="entry name" value="Mpl"/>
</dbReference>
<comment type="function">
    <text evidence="9">Reutilizes the intact tripeptide L-alanyl-gamma-D-glutamyl-meso-diaminopimelate by linking it to UDP-N-acetylmuramate.</text>
</comment>
<comment type="cofactor">
    <cofactor evidence="9">
        <name>Mg(2+)</name>
        <dbReference type="ChEBI" id="CHEBI:18420"/>
    </cofactor>
</comment>
<keyword evidence="6 9" id="KW-0573">Peptidoglycan synthesis</keyword>
<feature type="domain" description="Mur ligase central" evidence="12">
    <location>
        <begin position="116"/>
        <end position="309"/>
    </location>
</feature>
<keyword evidence="5 9" id="KW-0133">Cell shape</keyword>
<organism evidence="13 14">
    <name type="scientific">Xenophilus arseniciresistens</name>
    <dbReference type="NCBI Taxonomy" id="1283306"/>
    <lineage>
        <taxon>Bacteria</taxon>
        <taxon>Pseudomonadati</taxon>
        <taxon>Pseudomonadota</taxon>
        <taxon>Betaproteobacteria</taxon>
        <taxon>Burkholderiales</taxon>
        <taxon>Comamonadaceae</taxon>
        <taxon>Xenophilus</taxon>
    </lineage>
</organism>
<evidence type="ECO:0000256" key="8">
    <source>
        <dbReference type="ARBA" id="ARBA00023316"/>
    </source>
</evidence>
<dbReference type="GO" id="GO:0008360">
    <property type="term" value="P:regulation of cell shape"/>
    <property type="evidence" value="ECO:0007669"/>
    <property type="project" value="UniProtKB-KW"/>
</dbReference>
<comment type="pathway">
    <text evidence="9">Cell wall biogenesis; peptidoglycan recycling.</text>
</comment>
<keyword evidence="9" id="KW-0460">Magnesium</keyword>
<dbReference type="Pfam" id="PF02875">
    <property type="entry name" value="Mur_ligase_C"/>
    <property type="match status" value="1"/>
</dbReference>
<dbReference type="Gene3D" id="3.90.190.20">
    <property type="entry name" value="Mur ligase, C-terminal domain"/>
    <property type="match status" value="1"/>
</dbReference>
<dbReference type="PANTHER" id="PTHR43445:SF5">
    <property type="entry name" value="UDP-N-ACETYLMURAMATE--L-ALANYL-GAMMA-D-GLUTAMYL-MESO-2,6-DIAMINOHEPTANDIOATE LIGASE"/>
    <property type="match status" value="1"/>
</dbReference>
<evidence type="ECO:0000256" key="4">
    <source>
        <dbReference type="ARBA" id="ARBA00022840"/>
    </source>
</evidence>
<evidence type="ECO:0000259" key="11">
    <source>
        <dbReference type="Pfam" id="PF02875"/>
    </source>
</evidence>
<proteinExistence type="inferred from homology"/>
<dbReference type="Gene3D" id="3.40.50.720">
    <property type="entry name" value="NAD(P)-binding Rossmann-like Domain"/>
    <property type="match status" value="1"/>
</dbReference>
<dbReference type="Pfam" id="PF01225">
    <property type="entry name" value="Mur_ligase"/>
    <property type="match status" value="1"/>
</dbReference>
<dbReference type="InterPro" id="IPR050061">
    <property type="entry name" value="MurCDEF_pg_biosynth"/>
</dbReference>
<dbReference type="GO" id="GO:0071555">
    <property type="term" value="P:cell wall organization"/>
    <property type="evidence" value="ECO:0007669"/>
    <property type="project" value="UniProtKB-KW"/>
</dbReference>
<dbReference type="EC" id="6.3.2.45" evidence="9"/>
<evidence type="ECO:0000259" key="12">
    <source>
        <dbReference type="Pfam" id="PF08245"/>
    </source>
</evidence>
<dbReference type="SUPFAM" id="SSF53623">
    <property type="entry name" value="MurD-like peptide ligases, catalytic domain"/>
    <property type="match status" value="1"/>
</dbReference>
<dbReference type="HAMAP" id="MF_02020">
    <property type="entry name" value="Mpl"/>
    <property type="match status" value="1"/>
</dbReference>
<dbReference type="Proteomes" id="UP001212602">
    <property type="component" value="Unassembled WGS sequence"/>
</dbReference>
<evidence type="ECO:0000256" key="7">
    <source>
        <dbReference type="ARBA" id="ARBA00023306"/>
    </source>
</evidence>
<keyword evidence="4 9" id="KW-0067">ATP-binding</keyword>
<dbReference type="GO" id="GO:0009252">
    <property type="term" value="P:peptidoglycan biosynthetic process"/>
    <property type="evidence" value="ECO:0007669"/>
    <property type="project" value="UniProtKB-KW"/>
</dbReference>
<keyword evidence="2 9" id="KW-0132">Cell division</keyword>
<comment type="catalytic activity">
    <reaction evidence="9">
        <text>UDP-N-acetyl-alpha-D-muramate + L-alanyl-gamma-D-glutamyl-meso-2,6-diaminopimelate + ATP = UDP-N-acetyl-alpha-D-muramoyl-L-alanyl-gamma-D-glutamyl-meso-2,6-diaminopimelate + ADP + phosphate + H(+)</text>
        <dbReference type="Rhea" id="RHEA:29563"/>
        <dbReference type="ChEBI" id="CHEBI:15378"/>
        <dbReference type="ChEBI" id="CHEBI:30616"/>
        <dbReference type="ChEBI" id="CHEBI:43474"/>
        <dbReference type="ChEBI" id="CHEBI:61401"/>
        <dbReference type="ChEBI" id="CHEBI:70757"/>
        <dbReference type="ChEBI" id="CHEBI:83905"/>
        <dbReference type="ChEBI" id="CHEBI:456216"/>
        <dbReference type="EC" id="6.3.2.45"/>
    </reaction>
</comment>
<dbReference type="InterPro" id="IPR013221">
    <property type="entry name" value="Mur_ligase_cen"/>
</dbReference>
<evidence type="ECO:0000313" key="14">
    <source>
        <dbReference type="Proteomes" id="UP001212602"/>
    </source>
</evidence>
<evidence type="ECO:0000256" key="5">
    <source>
        <dbReference type="ARBA" id="ARBA00022960"/>
    </source>
</evidence>
<name>A0AAE3NA62_9BURK</name>
<feature type="domain" description="Mur ligase N-terminal catalytic" evidence="10">
    <location>
        <begin position="2"/>
        <end position="107"/>
    </location>
</feature>
<keyword evidence="8 9" id="KW-0961">Cell wall biogenesis/degradation</keyword>
<dbReference type="NCBIfam" id="TIGR01081">
    <property type="entry name" value="mpl"/>
    <property type="match status" value="1"/>
</dbReference>
<keyword evidence="3 9" id="KW-0547">Nucleotide-binding</keyword>
<evidence type="ECO:0000256" key="1">
    <source>
        <dbReference type="ARBA" id="ARBA00022598"/>
    </source>
</evidence>
<dbReference type="PANTHER" id="PTHR43445">
    <property type="entry name" value="UDP-N-ACETYLMURAMATE--L-ALANINE LIGASE-RELATED"/>
    <property type="match status" value="1"/>
</dbReference>
<dbReference type="GO" id="GO:0051301">
    <property type="term" value="P:cell division"/>
    <property type="evidence" value="ECO:0007669"/>
    <property type="project" value="UniProtKB-KW"/>
</dbReference>
<dbReference type="Gene3D" id="3.40.1190.10">
    <property type="entry name" value="Mur-like, catalytic domain"/>
    <property type="match status" value="1"/>
</dbReference>
<dbReference type="GO" id="GO:0106418">
    <property type="term" value="F:UDP-N-acetylmuramate-L-alanyl-gamma-D-glutamyl-meso-2,6-diaminoheptanedioate ligase activity"/>
    <property type="evidence" value="ECO:0007669"/>
    <property type="project" value="UniProtKB-EC"/>
</dbReference>
<dbReference type="GO" id="GO:0009254">
    <property type="term" value="P:peptidoglycan turnover"/>
    <property type="evidence" value="ECO:0007669"/>
    <property type="project" value="UniProtKB-UniRule"/>
</dbReference>
<feature type="binding site" evidence="9">
    <location>
        <begin position="118"/>
        <end position="124"/>
    </location>
    <ligand>
        <name>ATP</name>
        <dbReference type="ChEBI" id="CHEBI:30616"/>
    </ligand>
</feature>
<dbReference type="RefSeq" id="WP_271429134.1">
    <property type="nucleotide sequence ID" value="NZ_JAQIPB010000007.1"/>
</dbReference>
<sequence length="478" mass="50731">MHIHILGICGTFMGGLAALAREAGHRVTGCDAGVYPPMSDQLRALGIELIEGYGADQLALKPDMFVVGNVVSRARLPDGAPKFPLMEAILDAGAAYTSGPQWLAEHVLQGRHVLAVAGTHGKTTTTSMLAWILEQAGLQPGFLVGGVPLDFGVSARLGAATASAAAPALAGRAPFVIEADEYDTAFFDKRSKFVHYRPRTAILNNLEFDHADIFDDLAAIEQQFHHLVRTVPAQGRLVVQGAEPSLQRVLERGCWSDVAFFGAEGSHWQAHGDHGNFEVMRNGEAVGRVDWALSGAHNQCNALAAIAAADHVGVPPAQAAQALSAFRNVRRRMETRGQVKTAGQPITVYDDFAHHPTAIHTTLQGLRRQLDRQGRTSERILAIFEPRSNTMKLGTMAALLPDSLEDADLAFCHTAGLEWDAAAALAPLGARAQTAGDIDTLVAQVRAAAMPGDHLVCMSNGGFGGVHGKLLQALATAA</sequence>
<accession>A0AAE3NA62</accession>
<protein>
    <recommendedName>
        <fullName evidence="9">UDP-N-acetylmuramate--L-alanyl-gamma-D-glutamyl-meso-2,6-diaminoheptandioate ligase</fullName>
        <ecNumber evidence="9">6.3.2.45</ecNumber>
    </recommendedName>
    <alternativeName>
        <fullName evidence="9">Murein peptide ligase</fullName>
    </alternativeName>
    <alternativeName>
        <fullName evidence="9">UDP-N-acetylmuramate:L-alanyl-gamma-D-glutamyl-meso-diaminopimelate ligase</fullName>
    </alternativeName>
</protein>
<keyword evidence="14" id="KW-1185">Reference proteome</keyword>
<gene>
    <name evidence="9 13" type="primary">mpl</name>
    <name evidence="13" type="ORF">PGB34_16170</name>
</gene>
<evidence type="ECO:0000256" key="2">
    <source>
        <dbReference type="ARBA" id="ARBA00022618"/>
    </source>
</evidence>
<comment type="similarity">
    <text evidence="9">Belongs to the MurCDEF family. Mpl subfamily.</text>
</comment>
<dbReference type="SUPFAM" id="SSF51984">
    <property type="entry name" value="MurCD N-terminal domain"/>
    <property type="match status" value="1"/>
</dbReference>
<keyword evidence="7 9" id="KW-0131">Cell cycle</keyword>
<dbReference type="GO" id="GO:0005524">
    <property type="term" value="F:ATP binding"/>
    <property type="evidence" value="ECO:0007669"/>
    <property type="project" value="UniProtKB-UniRule"/>
</dbReference>
<evidence type="ECO:0000256" key="3">
    <source>
        <dbReference type="ARBA" id="ARBA00022741"/>
    </source>
</evidence>
<evidence type="ECO:0000313" key="13">
    <source>
        <dbReference type="EMBL" id="MDA7417901.1"/>
    </source>
</evidence>
<dbReference type="EMBL" id="JAQIPB010000007">
    <property type="protein sequence ID" value="MDA7417901.1"/>
    <property type="molecule type" value="Genomic_DNA"/>
</dbReference>
<dbReference type="InterPro" id="IPR004101">
    <property type="entry name" value="Mur_ligase_C"/>
</dbReference>
<dbReference type="Pfam" id="PF08245">
    <property type="entry name" value="Mur_ligase_M"/>
    <property type="match status" value="1"/>
</dbReference>
<dbReference type="InterPro" id="IPR000713">
    <property type="entry name" value="Mur_ligase_N"/>
</dbReference>
<evidence type="ECO:0000259" key="10">
    <source>
        <dbReference type="Pfam" id="PF01225"/>
    </source>
</evidence>
<reference evidence="13" key="1">
    <citation type="submission" date="2023-01" db="EMBL/GenBank/DDBJ databases">
        <title>Xenophilus mangrovi sp. nov., isolated from soil of Mangrove nature reserve.</title>
        <authorList>
            <person name="Xu S."/>
            <person name="Liu Z."/>
            <person name="Xu Y."/>
        </authorList>
    </citation>
    <scope>NUCLEOTIDE SEQUENCE</scope>
    <source>
        <strain evidence="13">YW8</strain>
    </source>
</reference>
<comment type="caution">
    <text evidence="13">The sequence shown here is derived from an EMBL/GenBank/DDBJ whole genome shotgun (WGS) entry which is preliminary data.</text>
</comment>
<dbReference type="SUPFAM" id="SSF53244">
    <property type="entry name" value="MurD-like peptide ligases, peptide-binding domain"/>
    <property type="match status" value="1"/>
</dbReference>
<evidence type="ECO:0000256" key="9">
    <source>
        <dbReference type="HAMAP-Rule" id="MF_02020"/>
    </source>
</evidence>
<feature type="domain" description="Mur ligase C-terminal" evidence="11">
    <location>
        <begin position="331"/>
        <end position="461"/>
    </location>
</feature>
<keyword evidence="1 9" id="KW-0436">Ligase</keyword>
<dbReference type="InterPro" id="IPR036615">
    <property type="entry name" value="Mur_ligase_C_dom_sf"/>
</dbReference>
<dbReference type="AlphaFoldDB" id="A0AAE3NA62"/>
<evidence type="ECO:0000256" key="6">
    <source>
        <dbReference type="ARBA" id="ARBA00022984"/>
    </source>
</evidence>